<feature type="compositionally biased region" description="Basic and acidic residues" evidence="1">
    <location>
        <begin position="10"/>
        <end position="64"/>
    </location>
</feature>
<keyword evidence="3" id="KW-1185">Reference proteome</keyword>
<dbReference type="InterPro" id="IPR018488">
    <property type="entry name" value="cNMP-bd_CS"/>
</dbReference>
<feature type="compositionally biased region" description="Polar residues" evidence="1">
    <location>
        <begin position="247"/>
        <end position="260"/>
    </location>
</feature>
<dbReference type="SUPFAM" id="SSF51206">
    <property type="entry name" value="cAMP-binding domain-like"/>
    <property type="match status" value="2"/>
</dbReference>
<dbReference type="InterPro" id="IPR000595">
    <property type="entry name" value="cNMP-bd_dom"/>
</dbReference>
<gene>
    <name evidence="4" type="primary">LOC106067312</name>
</gene>
<feature type="compositionally biased region" description="Basic and acidic residues" evidence="1">
    <location>
        <begin position="97"/>
        <end position="114"/>
    </location>
</feature>
<dbReference type="Proteomes" id="UP001165740">
    <property type="component" value="Chromosome 8"/>
</dbReference>
<feature type="compositionally biased region" description="Basic residues" evidence="1">
    <location>
        <begin position="311"/>
        <end position="325"/>
    </location>
</feature>
<protein>
    <submittedName>
        <fullName evidence="4">Uncharacterized protein LOC106067312</fullName>
    </submittedName>
</protein>
<dbReference type="CDD" id="cd00038">
    <property type="entry name" value="CAP_ED"/>
    <property type="match status" value="1"/>
</dbReference>
<dbReference type="RefSeq" id="XP_013081936.2">
    <property type="nucleotide sequence ID" value="XM_013226482.2"/>
</dbReference>
<organism evidence="3 4">
    <name type="scientific">Biomphalaria glabrata</name>
    <name type="common">Bloodfluke planorb</name>
    <name type="synonym">Freshwater snail</name>
    <dbReference type="NCBI Taxonomy" id="6526"/>
    <lineage>
        <taxon>Eukaryota</taxon>
        <taxon>Metazoa</taxon>
        <taxon>Spiralia</taxon>
        <taxon>Lophotrochozoa</taxon>
        <taxon>Mollusca</taxon>
        <taxon>Gastropoda</taxon>
        <taxon>Heterobranchia</taxon>
        <taxon>Euthyneura</taxon>
        <taxon>Panpulmonata</taxon>
        <taxon>Hygrophila</taxon>
        <taxon>Lymnaeoidea</taxon>
        <taxon>Planorbidae</taxon>
        <taxon>Biomphalaria</taxon>
    </lineage>
</organism>
<evidence type="ECO:0000313" key="4">
    <source>
        <dbReference type="RefSeq" id="XP_013081936.2"/>
    </source>
</evidence>
<feature type="compositionally biased region" description="Acidic residues" evidence="1">
    <location>
        <begin position="140"/>
        <end position="174"/>
    </location>
</feature>
<reference evidence="4" key="1">
    <citation type="submission" date="2025-08" db="UniProtKB">
        <authorList>
            <consortium name="RefSeq"/>
        </authorList>
    </citation>
    <scope>IDENTIFICATION</scope>
</reference>
<dbReference type="PANTHER" id="PTHR23011">
    <property type="entry name" value="CYCLIC NUCLEOTIDE-BINDING DOMAIN CONTAINING PROTEIN"/>
    <property type="match status" value="1"/>
</dbReference>
<dbReference type="SMART" id="SM00100">
    <property type="entry name" value="cNMP"/>
    <property type="match status" value="1"/>
</dbReference>
<dbReference type="InterPro" id="IPR014710">
    <property type="entry name" value="RmlC-like_jellyroll"/>
</dbReference>
<feature type="compositionally biased region" description="Basic and acidic residues" evidence="1">
    <location>
        <begin position="122"/>
        <end position="139"/>
    </location>
</feature>
<feature type="region of interest" description="Disordered" evidence="1">
    <location>
        <begin position="247"/>
        <end position="269"/>
    </location>
</feature>
<dbReference type="PROSITE" id="PS00889">
    <property type="entry name" value="CNMP_BINDING_2"/>
    <property type="match status" value="1"/>
</dbReference>
<feature type="region of interest" description="Disordered" evidence="1">
    <location>
        <begin position="309"/>
        <end position="379"/>
    </location>
</feature>
<dbReference type="Pfam" id="PF00027">
    <property type="entry name" value="cNMP_binding"/>
    <property type="match status" value="1"/>
</dbReference>
<feature type="compositionally biased region" description="Basic and acidic residues" evidence="1">
    <location>
        <begin position="72"/>
        <end position="89"/>
    </location>
</feature>
<dbReference type="OrthoDB" id="166212at2759"/>
<feature type="compositionally biased region" description="Polar residues" evidence="1">
    <location>
        <begin position="332"/>
        <end position="364"/>
    </location>
</feature>
<dbReference type="Gene3D" id="2.60.120.10">
    <property type="entry name" value="Jelly Rolls"/>
    <property type="match status" value="2"/>
</dbReference>
<feature type="region of interest" description="Disordered" evidence="1">
    <location>
        <begin position="1"/>
        <end position="193"/>
    </location>
</feature>
<dbReference type="PROSITE" id="PS50042">
    <property type="entry name" value="CNMP_BINDING_3"/>
    <property type="match status" value="1"/>
</dbReference>
<dbReference type="KEGG" id="bgt:106067312"/>
<feature type="compositionally biased region" description="Basic and acidic residues" evidence="1">
    <location>
        <begin position="175"/>
        <end position="193"/>
    </location>
</feature>
<proteinExistence type="predicted"/>
<sequence length="1136" mass="129420">MNIYSETDQECNKEKLRAEFEPCSENKTKTEDIKYNERKERRDHDDTGTKDNEAVLKLNNREDTDNLELENLETKDNEAVQELNNREDTYNIELENLETKDNEAVEKLDNRDNSDNIELENMETKDNEAVEKLDNRSDDREDTDITEIDDTTTTSDDDEESDSDEDHSESDDNVDDFHDKVIQETDEVKSENDKTSLAIHEVGHMVSENTDPNGIPRDFKAAENHTSSNTFTLVVTYDNPNQEDLINPQTDRSKETNLNISQSSSFSSNYDYRDGTLAPDVDSDSLADSWDWTFPNLNVSELDIPAEQKYSKKKGRRISKKIPKSSRREVSVGTQTEEVTHLTDNQSASTITDPNVLQDSTSRTDQPENVKPKRKKMKSKKTEFDEDIVYFEDPSSSRLFKTKLLYLNTDSKVRIKSSSSWTEIRNSKPKRTIPEDPQELNHTLKSTVQDFEKRNVKRVLTKLPNIESKFIRPHPKSDVHTAETSRLAPTLSRDLETSLSASKPNHIPLNSSLKLNNSMSDSHPLFGDAITERLINWRLARGRTMSRPDVFRRSMTRDELQRGIDDFLESIKEKQSSLGRFKHTARLVVILLRAIGFKPHTPEEDSHNFLSWTVVYDEVLGISRLNYDSGTLTFDPLLYKANKETTVSDDVKVILQLPPGQRTQAHVHMVKVCFKQVAPSFSEFPIRIQESMIKVCTYDKFKAGRVIIRQGHRAENFYFILSGCAVVTELDLYANHVHTTNVLGKGNSFGELALLNRSLRSATVTCREDVELIWIERQDFIDIFMARVSGKEADHITFLKTVELLQGWPVDRLPAQNPKLCAFTYVRRGVVLCQDSSKSDWIFVLVSGSCKILKALTDAPLNKQQKADILNERSTHLPSISIAPAMSNFATIYTMNNSNRFDAVADDSAIVVSNRTRRQGLVQRPNLVTESLNLLNKSEACVSRSQSVHQAEIEQIFVQKHTVPPLQEVKSYADRPSEHNSSRITTQTLQLPPTTSLFQPKRQSYGLQPPALPQLVTSSVQGPSNTRQVFIEVARLDSGDVFGLDQVVLVGVRKVTSFSLVSDGAEVVLINKKFFMKNLTEETMKDMRKKINPLPSEKVLQRNLETLKTWEAYKAVTLSRYASWRQKLADVPEFSR</sequence>
<dbReference type="AlphaFoldDB" id="A0A9U8ECF9"/>
<name>A0A9U8ECF9_BIOGL</name>
<dbReference type="GeneID" id="106067312"/>
<dbReference type="PANTHER" id="PTHR23011:SF28">
    <property type="entry name" value="CYCLIC NUCLEOTIDE-BINDING DOMAIN CONTAINING PROTEIN"/>
    <property type="match status" value="1"/>
</dbReference>
<dbReference type="InterPro" id="IPR018490">
    <property type="entry name" value="cNMP-bd_dom_sf"/>
</dbReference>
<feature type="domain" description="Cyclic nucleotide-binding" evidence="2">
    <location>
        <begin position="680"/>
        <end position="801"/>
    </location>
</feature>
<evidence type="ECO:0000256" key="1">
    <source>
        <dbReference type="SAM" id="MobiDB-lite"/>
    </source>
</evidence>
<evidence type="ECO:0000259" key="2">
    <source>
        <dbReference type="PROSITE" id="PS50042"/>
    </source>
</evidence>
<evidence type="ECO:0000313" key="3">
    <source>
        <dbReference type="Proteomes" id="UP001165740"/>
    </source>
</evidence>
<accession>A0A9U8ECF9</accession>
<feature type="region of interest" description="Disordered" evidence="1">
    <location>
        <begin position="471"/>
        <end position="490"/>
    </location>
</feature>